<gene>
    <name evidence="2" type="ORF">Q5P01_018570</name>
</gene>
<evidence type="ECO:0000313" key="2">
    <source>
        <dbReference type="EMBL" id="KAK2830639.1"/>
    </source>
</evidence>
<feature type="compositionally biased region" description="Polar residues" evidence="1">
    <location>
        <begin position="137"/>
        <end position="148"/>
    </location>
</feature>
<name>A0AA88M542_CHASR</name>
<keyword evidence="3" id="KW-1185">Reference proteome</keyword>
<dbReference type="EMBL" id="JAUPFM010000014">
    <property type="protein sequence ID" value="KAK2830639.1"/>
    <property type="molecule type" value="Genomic_DNA"/>
</dbReference>
<protein>
    <submittedName>
        <fullName evidence="2">Uncharacterized protein</fullName>
    </submittedName>
</protein>
<accession>A0AA88M542</accession>
<organism evidence="2 3">
    <name type="scientific">Channa striata</name>
    <name type="common">Snakehead murrel</name>
    <name type="synonym">Ophicephalus striatus</name>
    <dbReference type="NCBI Taxonomy" id="64152"/>
    <lineage>
        <taxon>Eukaryota</taxon>
        <taxon>Metazoa</taxon>
        <taxon>Chordata</taxon>
        <taxon>Craniata</taxon>
        <taxon>Vertebrata</taxon>
        <taxon>Euteleostomi</taxon>
        <taxon>Actinopterygii</taxon>
        <taxon>Neopterygii</taxon>
        <taxon>Teleostei</taxon>
        <taxon>Neoteleostei</taxon>
        <taxon>Acanthomorphata</taxon>
        <taxon>Anabantaria</taxon>
        <taxon>Anabantiformes</taxon>
        <taxon>Channoidei</taxon>
        <taxon>Channidae</taxon>
        <taxon>Channa</taxon>
    </lineage>
</organism>
<sequence length="211" mass="22613">MPRTKQNNPKNLKDKIEEAQKELKDPKGSQKGTSEGSRRNADSIKGLKRKKVVAENQLKKIPKSPVKKPLQLKASETALHGASSNDTTPLCSSSSNSPSHSNSSPPSGKSEPQYARTVAAPPGKGSSSIDAERLKLEQTSSRPQSQEPTDGEEGSVNTATVSQPKDSKSQDTSSEGPYHSSAPLDVLLKAMEPDFSTLAERKNSFAGHSHR</sequence>
<feature type="compositionally biased region" description="Polar residues" evidence="1">
    <location>
        <begin position="155"/>
        <end position="175"/>
    </location>
</feature>
<dbReference type="AlphaFoldDB" id="A0AA88M542"/>
<dbReference type="Proteomes" id="UP001187415">
    <property type="component" value="Unassembled WGS sequence"/>
</dbReference>
<comment type="caution">
    <text evidence="2">The sequence shown here is derived from an EMBL/GenBank/DDBJ whole genome shotgun (WGS) entry which is preliminary data.</text>
</comment>
<proteinExistence type="predicted"/>
<reference evidence="2" key="1">
    <citation type="submission" date="2023-07" db="EMBL/GenBank/DDBJ databases">
        <title>Chromosome-level Genome Assembly of Striped Snakehead (Channa striata).</title>
        <authorList>
            <person name="Liu H."/>
        </authorList>
    </citation>
    <scope>NUCLEOTIDE SEQUENCE</scope>
    <source>
        <strain evidence="2">Gz</strain>
        <tissue evidence="2">Muscle</tissue>
    </source>
</reference>
<feature type="region of interest" description="Disordered" evidence="1">
    <location>
        <begin position="1"/>
        <end position="185"/>
    </location>
</feature>
<evidence type="ECO:0000313" key="3">
    <source>
        <dbReference type="Proteomes" id="UP001187415"/>
    </source>
</evidence>
<feature type="compositionally biased region" description="Basic and acidic residues" evidence="1">
    <location>
        <begin position="11"/>
        <end position="28"/>
    </location>
</feature>
<feature type="compositionally biased region" description="Polar residues" evidence="1">
    <location>
        <begin position="82"/>
        <end position="91"/>
    </location>
</feature>
<feature type="compositionally biased region" description="Low complexity" evidence="1">
    <location>
        <begin position="92"/>
        <end position="107"/>
    </location>
</feature>
<evidence type="ECO:0000256" key="1">
    <source>
        <dbReference type="SAM" id="MobiDB-lite"/>
    </source>
</evidence>
<feature type="compositionally biased region" description="Polar residues" evidence="1">
    <location>
        <begin position="1"/>
        <end position="10"/>
    </location>
</feature>